<protein>
    <submittedName>
        <fullName evidence="3">PEGA</fullName>
    </submittedName>
</protein>
<dbReference type="PANTHER" id="PTHR36194:SF1">
    <property type="entry name" value="S-LAYER-LIKE PROTEIN"/>
    <property type="match status" value="1"/>
</dbReference>
<evidence type="ECO:0000256" key="1">
    <source>
        <dbReference type="SAM" id="Phobius"/>
    </source>
</evidence>
<feature type="domain" description="PEGA" evidence="2">
    <location>
        <begin position="338"/>
        <end position="406"/>
    </location>
</feature>
<feature type="domain" description="PEGA" evidence="2">
    <location>
        <begin position="112"/>
        <end position="178"/>
    </location>
</feature>
<keyword evidence="4" id="KW-1185">Reference proteome</keyword>
<reference evidence="4" key="1">
    <citation type="journal article" date="2016" name="Stand. Genomic Sci.">
        <title>Complete genome sequence of Methanospirillum hungatei type strain JF1.</title>
        <authorList>
            <person name="Gunsalus R.P."/>
            <person name="Cook L.E."/>
            <person name="Crable B."/>
            <person name="Rohlin L."/>
            <person name="McDonald E."/>
            <person name="Mouttaki H."/>
            <person name="Sieber J.R."/>
            <person name="Poweleit N."/>
            <person name="Zhou H."/>
            <person name="Lapidus A.L."/>
            <person name="Daligault H.E."/>
            <person name="Land M."/>
            <person name="Gilna P."/>
            <person name="Ivanova N."/>
            <person name="Kyrpides N."/>
            <person name="Culley D.E."/>
            <person name="McInerney M.J."/>
        </authorList>
    </citation>
    <scope>NUCLEOTIDE SEQUENCE [LARGE SCALE GENOMIC DNA]</scope>
    <source>
        <strain evidence="4">ATCC 27890 / DSM 864 / NBRC 100397 / JF-1</strain>
    </source>
</reference>
<gene>
    <name evidence="3" type="ordered locus">Mhun_2495</name>
</gene>
<sequence length="436" mass="47023">MFNMQIYVFQSSRIWFSLFCICMCCLLFPAAMAEEKTGYFEVTSVPEGADVFIGSQFMGETPVLIPARNQTDGTRIRVMMQGFEIWEQNIAGTPAAGQVVPIKVSLIPISPFGTLEVTSSPSGALVTVDNGMGQMTPWTYRDISTGTHLVSLFLSGFEPYVVNIDVLPGQVTRLHANMTIRSGAGSLQVSTTPGGASVYVDGVFSGTTNTVIGNIPPGKRRVHITRAGFEDYEQWVVVSNRQVTVIETALKPVTKTSDGALVITSDPPGASVFVDDQFRGTTETGRPLELTGMSPGQHKVYMSIRNYEDYSTMVDIRAGEVTPVSARLNPSPMPQDCGKLILNTEPAGAEVYIDGSLVGVTPATIDTVCTGKHTYRLFLAGYHDYSSQVELIPGQVLQVNTVLTPEPEKAEGTPGPAIPVIIAVLALVLVIFSRRV</sequence>
<evidence type="ECO:0000259" key="2">
    <source>
        <dbReference type="Pfam" id="PF08308"/>
    </source>
</evidence>
<keyword evidence="1" id="KW-0812">Transmembrane</keyword>
<dbReference type="InParanoid" id="Q2FSP0"/>
<dbReference type="Pfam" id="PF08308">
    <property type="entry name" value="PEGA"/>
    <property type="match status" value="5"/>
</dbReference>
<feature type="domain" description="PEGA" evidence="2">
    <location>
        <begin position="259"/>
        <end position="331"/>
    </location>
</feature>
<feature type="domain" description="PEGA" evidence="2">
    <location>
        <begin position="41"/>
        <end position="105"/>
    </location>
</feature>
<dbReference type="EMBL" id="CP000254">
    <property type="protein sequence ID" value="ABD42195.1"/>
    <property type="molecule type" value="Genomic_DNA"/>
</dbReference>
<dbReference type="InterPro" id="IPR013229">
    <property type="entry name" value="PEGA"/>
</dbReference>
<dbReference type="PANTHER" id="PTHR36194">
    <property type="entry name" value="S-LAYER-LIKE PROTEIN"/>
    <property type="match status" value="1"/>
</dbReference>
<organism evidence="3 4">
    <name type="scientific">Methanospirillum hungatei JF-1 (strain ATCC 27890 / DSM 864 / NBRC 100397 / JF-1)</name>
    <dbReference type="NCBI Taxonomy" id="323259"/>
    <lineage>
        <taxon>Archaea</taxon>
        <taxon>Methanobacteriati</taxon>
        <taxon>Methanobacteriota</taxon>
        <taxon>Stenosarchaea group</taxon>
        <taxon>Methanomicrobia</taxon>
        <taxon>Methanomicrobiales</taxon>
        <taxon>Methanospirillaceae</taxon>
        <taxon>Methanospirillum</taxon>
    </lineage>
</organism>
<dbReference type="eggNOG" id="arCOG03264">
    <property type="taxonomic scope" value="Archaea"/>
</dbReference>
<name>Q2FSP0_METHJ</name>
<dbReference type="STRING" id="323259.Mhun_2495"/>
<accession>Q2FSP0</accession>
<feature type="transmembrane region" description="Helical" evidence="1">
    <location>
        <begin position="415"/>
        <end position="432"/>
    </location>
</feature>
<evidence type="ECO:0000313" key="3">
    <source>
        <dbReference type="EMBL" id="ABD42195.1"/>
    </source>
</evidence>
<evidence type="ECO:0000313" key="4">
    <source>
        <dbReference type="Proteomes" id="UP000001941"/>
    </source>
</evidence>
<proteinExistence type="predicted"/>
<keyword evidence="1" id="KW-0472">Membrane</keyword>
<dbReference type="HOGENOM" id="CLU_031943_0_0_2"/>
<dbReference type="KEGG" id="mhu:Mhun_2495"/>
<dbReference type="Proteomes" id="UP000001941">
    <property type="component" value="Chromosome"/>
</dbReference>
<dbReference type="AlphaFoldDB" id="Q2FSP0"/>
<keyword evidence="1" id="KW-1133">Transmembrane helix</keyword>
<dbReference type="EnsemblBacteria" id="ABD42195">
    <property type="protein sequence ID" value="ABD42195"/>
    <property type="gene ID" value="Mhun_2495"/>
</dbReference>
<feature type="domain" description="PEGA" evidence="2">
    <location>
        <begin position="185"/>
        <end position="252"/>
    </location>
</feature>